<dbReference type="RefSeq" id="WP_407349905.1">
    <property type="nucleotide sequence ID" value="NZ_CP136864.1"/>
</dbReference>
<reference evidence="2 3" key="1">
    <citation type="submission" date="2023-10" db="EMBL/GenBank/DDBJ databases">
        <title>Two novel species belonging to the OM43/NOR5 clade.</title>
        <authorList>
            <person name="Park M."/>
        </authorList>
    </citation>
    <scope>NUCLEOTIDE SEQUENCE [LARGE SCALE GENOMIC DNA]</scope>
    <source>
        <strain evidence="2 3">IMCC43200</strain>
    </source>
</reference>
<protein>
    <submittedName>
        <fullName evidence="2">DsbA family oxidoreductase</fullName>
    </submittedName>
</protein>
<sequence>MEERAITALALKVDIVSDVVCPWCVIGYKQFEKALAALPGRFDVSVHWRPFELNPQMPAEGQDLREHIAQKYGSTAEQSQQARALLSSIGDSLGFHFDYFDGMRVVNTFRAHQLIHWAANQGKQTELKLALFSAFFSERKDVSDDQVLVSVAGSVGLSESEAEQVLSSERYADEVREDQRWWLDREIHAVPAFIFNDKYSVLGAQEADTFVKVLTKLEAKAVA</sequence>
<accession>A0ABZ0I6Y9</accession>
<dbReference type="CDD" id="cd03024">
    <property type="entry name" value="DsbA_FrnE"/>
    <property type="match status" value="1"/>
</dbReference>
<dbReference type="InterPro" id="IPR001853">
    <property type="entry name" value="DSBA-like_thioredoxin_dom"/>
</dbReference>
<dbReference type="SUPFAM" id="SSF52833">
    <property type="entry name" value="Thioredoxin-like"/>
    <property type="match status" value="1"/>
</dbReference>
<dbReference type="EMBL" id="CP136864">
    <property type="protein sequence ID" value="WOJ95272.1"/>
    <property type="molecule type" value="Genomic_DNA"/>
</dbReference>
<evidence type="ECO:0000313" key="2">
    <source>
        <dbReference type="EMBL" id="WOJ95272.1"/>
    </source>
</evidence>
<evidence type="ECO:0000259" key="1">
    <source>
        <dbReference type="Pfam" id="PF01323"/>
    </source>
</evidence>
<dbReference type="InterPro" id="IPR036249">
    <property type="entry name" value="Thioredoxin-like_sf"/>
</dbReference>
<gene>
    <name evidence="2" type="ORF">R0135_10370</name>
</gene>
<organism evidence="2 3">
    <name type="scientific">Congregibacter variabilis</name>
    <dbReference type="NCBI Taxonomy" id="3081200"/>
    <lineage>
        <taxon>Bacteria</taxon>
        <taxon>Pseudomonadati</taxon>
        <taxon>Pseudomonadota</taxon>
        <taxon>Gammaproteobacteria</taxon>
        <taxon>Cellvibrionales</taxon>
        <taxon>Halieaceae</taxon>
        <taxon>Congregibacter</taxon>
    </lineage>
</organism>
<evidence type="ECO:0000313" key="3">
    <source>
        <dbReference type="Proteomes" id="UP001626537"/>
    </source>
</evidence>
<dbReference type="Gene3D" id="3.40.30.10">
    <property type="entry name" value="Glutaredoxin"/>
    <property type="match status" value="1"/>
</dbReference>
<dbReference type="Proteomes" id="UP001626537">
    <property type="component" value="Chromosome"/>
</dbReference>
<feature type="domain" description="DSBA-like thioredoxin" evidence="1">
    <location>
        <begin position="13"/>
        <end position="214"/>
    </location>
</feature>
<proteinExistence type="predicted"/>
<dbReference type="Pfam" id="PF01323">
    <property type="entry name" value="DSBA"/>
    <property type="match status" value="1"/>
</dbReference>
<keyword evidence="3" id="KW-1185">Reference proteome</keyword>
<name>A0ABZ0I6Y9_9GAMM</name>
<dbReference type="PANTHER" id="PTHR13887">
    <property type="entry name" value="GLUTATHIONE S-TRANSFERASE KAPPA"/>
    <property type="match status" value="1"/>
</dbReference>
<dbReference type="PANTHER" id="PTHR13887:SF41">
    <property type="entry name" value="THIOREDOXIN SUPERFAMILY PROTEIN"/>
    <property type="match status" value="1"/>
</dbReference>